<proteinExistence type="predicted"/>
<reference evidence="1" key="1">
    <citation type="submission" date="2020-03" db="EMBL/GenBank/DDBJ databases">
        <title>Hybrid Assembly of Korean Phytophthora infestans isolates.</title>
        <authorList>
            <person name="Prokchorchik M."/>
            <person name="Lee Y."/>
            <person name="Seo J."/>
            <person name="Cho J.-H."/>
            <person name="Park Y.-E."/>
            <person name="Jang D.-C."/>
            <person name="Im J.-S."/>
            <person name="Choi J.-G."/>
            <person name="Park H.-J."/>
            <person name="Lee G.-B."/>
            <person name="Lee Y.-G."/>
            <person name="Hong S.-Y."/>
            <person name="Cho K."/>
            <person name="Sohn K.H."/>
        </authorList>
    </citation>
    <scope>NUCLEOTIDE SEQUENCE</scope>
    <source>
        <strain evidence="1">KR_2_A2</strain>
    </source>
</reference>
<protein>
    <submittedName>
        <fullName evidence="1">Uncharacterized protein</fullName>
    </submittedName>
</protein>
<dbReference type="Proteomes" id="UP000704712">
    <property type="component" value="Unassembled WGS sequence"/>
</dbReference>
<organism evidence="1 2">
    <name type="scientific">Phytophthora infestans</name>
    <name type="common">Potato late blight agent</name>
    <name type="synonym">Botrytis infestans</name>
    <dbReference type="NCBI Taxonomy" id="4787"/>
    <lineage>
        <taxon>Eukaryota</taxon>
        <taxon>Sar</taxon>
        <taxon>Stramenopiles</taxon>
        <taxon>Oomycota</taxon>
        <taxon>Peronosporomycetes</taxon>
        <taxon>Peronosporales</taxon>
        <taxon>Peronosporaceae</taxon>
        <taxon>Phytophthora</taxon>
    </lineage>
</organism>
<evidence type="ECO:0000313" key="2">
    <source>
        <dbReference type="Proteomes" id="UP000704712"/>
    </source>
</evidence>
<gene>
    <name evidence="1" type="ORF">GN958_ATG16555</name>
</gene>
<dbReference type="AlphaFoldDB" id="A0A8S9TZQ2"/>
<evidence type="ECO:0000313" key="1">
    <source>
        <dbReference type="EMBL" id="KAF4134255.1"/>
    </source>
</evidence>
<sequence length="82" mass="8879">MFFPVISPSPDPLRIRSTVVDVVLLAPVAYRPVEGEVCLPASTCEKRAKLAWGGRPDLAGGRTTIMNLGESLVELEENEELA</sequence>
<dbReference type="EMBL" id="JAACNO010002324">
    <property type="protein sequence ID" value="KAF4134255.1"/>
    <property type="molecule type" value="Genomic_DNA"/>
</dbReference>
<accession>A0A8S9TZQ2</accession>
<name>A0A8S9TZQ2_PHYIN</name>
<comment type="caution">
    <text evidence="1">The sequence shown here is derived from an EMBL/GenBank/DDBJ whole genome shotgun (WGS) entry which is preliminary data.</text>
</comment>